<gene>
    <name evidence="4" type="ORF">A2519_09285</name>
</gene>
<dbReference type="InterPro" id="IPR002645">
    <property type="entry name" value="STAS_dom"/>
</dbReference>
<evidence type="ECO:0000256" key="2">
    <source>
        <dbReference type="RuleBase" id="RU003749"/>
    </source>
</evidence>
<comment type="similarity">
    <text evidence="1 2">Belongs to the anti-sigma-factor antagonist family.</text>
</comment>
<accession>A0A1F7FKY0</accession>
<dbReference type="InterPro" id="IPR003658">
    <property type="entry name" value="Anti-sigma_ant"/>
</dbReference>
<evidence type="ECO:0000256" key="1">
    <source>
        <dbReference type="ARBA" id="ARBA00009013"/>
    </source>
</evidence>
<name>A0A1F7FKY0_UNCRA</name>
<dbReference type="SUPFAM" id="SSF52091">
    <property type="entry name" value="SpoIIaa-like"/>
    <property type="match status" value="1"/>
</dbReference>
<dbReference type="EMBL" id="MFYX01000013">
    <property type="protein sequence ID" value="OGK07136.1"/>
    <property type="molecule type" value="Genomic_DNA"/>
</dbReference>
<reference evidence="4 5" key="1">
    <citation type="journal article" date="2016" name="Nat. Commun.">
        <title>Thousands of microbial genomes shed light on interconnected biogeochemical processes in an aquifer system.</title>
        <authorList>
            <person name="Anantharaman K."/>
            <person name="Brown C.T."/>
            <person name="Hug L.A."/>
            <person name="Sharon I."/>
            <person name="Castelle C.J."/>
            <person name="Probst A.J."/>
            <person name="Thomas B.C."/>
            <person name="Singh A."/>
            <person name="Wilkins M.J."/>
            <person name="Karaoz U."/>
            <person name="Brodie E.L."/>
            <person name="Williams K.H."/>
            <person name="Hubbard S.S."/>
            <person name="Banfield J.F."/>
        </authorList>
    </citation>
    <scope>NUCLEOTIDE SEQUENCE [LARGE SCALE GENOMIC DNA]</scope>
</reference>
<dbReference type="AlphaFoldDB" id="A0A1F7FKY0"/>
<dbReference type="Gene3D" id="3.30.750.24">
    <property type="entry name" value="STAS domain"/>
    <property type="match status" value="1"/>
</dbReference>
<evidence type="ECO:0000313" key="4">
    <source>
        <dbReference type="EMBL" id="OGK07136.1"/>
    </source>
</evidence>
<dbReference type="InterPro" id="IPR036513">
    <property type="entry name" value="STAS_dom_sf"/>
</dbReference>
<sequence>MKIETTVVGPVDIINIEGGIMQENVAHFKKALHDLLDANKIRLVLNIEKTNYLSSMSLSVIFAARNKARGNGGDLKIANPNNLVRNLFSFTNLSLEIKLYDTVDEAVKSFS</sequence>
<dbReference type="GO" id="GO:0043856">
    <property type="term" value="F:anti-sigma factor antagonist activity"/>
    <property type="evidence" value="ECO:0007669"/>
    <property type="project" value="InterPro"/>
</dbReference>
<evidence type="ECO:0000259" key="3">
    <source>
        <dbReference type="PROSITE" id="PS50801"/>
    </source>
</evidence>
<dbReference type="Pfam" id="PF01740">
    <property type="entry name" value="STAS"/>
    <property type="match status" value="1"/>
</dbReference>
<dbReference type="PANTHER" id="PTHR33495:SF2">
    <property type="entry name" value="ANTI-SIGMA FACTOR ANTAGONIST TM_1081-RELATED"/>
    <property type="match status" value="1"/>
</dbReference>
<dbReference type="PANTHER" id="PTHR33495">
    <property type="entry name" value="ANTI-SIGMA FACTOR ANTAGONIST TM_1081-RELATED-RELATED"/>
    <property type="match status" value="1"/>
</dbReference>
<dbReference type="PROSITE" id="PS50801">
    <property type="entry name" value="STAS"/>
    <property type="match status" value="1"/>
</dbReference>
<proteinExistence type="inferred from homology"/>
<organism evidence="4 5">
    <name type="scientific">Candidatus Raymondbacteria bacterium RIFOXYD12_FULL_49_13</name>
    <dbReference type="NCBI Taxonomy" id="1817890"/>
    <lineage>
        <taxon>Bacteria</taxon>
        <taxon>Raymondiibacteriota</taxon>
    </lineage>
</organism>
<dbReference type="CDD" id="cd07043">
    <property type="entry name" value="STAS_anti-anti-sigma_factors"/>
    <property type="match status" value="1"/>
</dbReference>
<evidence type="ECO:0000313" key="5">
    <source>
        <dbReference type="Proteomes" id="UP000179243"/>
    </source>
</evidence>
<dbReference type="NCBIfam" id="TIGR00377">
    <property type="entry name" value="ant_ant_sig"/>
    <property type="match status" value="1"/>
</dbReference>
<dbReference type="Proteomes" id="UP000179243">
    <property type="component" value="Unassembled WGS sequence"/>
</dbReference>
<feature type="domain" description="STAS" evidence="3">
    <location>
        <begin position="1"/>
        <end position="110"/>
    </location>
</feature>
<comment type="caution">
    <text evidence="4">The sequence shown here is derived from an EMBL/GenBank/DDBJ whole genome shotgun (WGS) entry which is preliminary data.</text>
</comment>
<protein>
    <recommendedName>
        <fullName evidence="2">Anti-sigma factor antagonist</fullName>
    </recommendedName>
</protein>